<keyword evidence="4" id="KW-0812">Transmembrane</keyword>
<name>A0A835BNJ1_9POAL</name>
<evidence type="ECO:0000256" key="6">
    <source>
        <dbReference type="ARBA" id="ARBA00022989"/>
    </source>
</evidence>
<evidence type="ECO:0000256" key="3">
    <source>
        <dbReference type="ARBA" id="ARBA00017467"/>
    </source>
</evidence>
<dbReference type="Proteomes" id="UP000636709">
    <property type="component" value="Unassembled WGS sequence"/>
</dbReference>
<dbReference type="InterPro" id="IPR013969">
    <property type="entry name" value="Oligosacch_biosynth_Alg14"/>
</dbReference>
<dbReference type="Pfam" id="PF08660">
    <property type="entry name" value="Alg14"/>
    <property type="match status" value="1"/>
</dbReference>
<sequence>MPHRPRIYQTLINAFPIPESVNIGSWFLGGHTAEMMNVVTTVQKDMFTPRYYVDTLTDNMSLLKAQVYEQSLIQVEGNY</sequence>
<comment type="similarity">
    <text evidence="2">Belongs to the ALG14 family.</text>
</comment>
<evidence type="ECO:0000313" key="9">
    <source>
        <dbReference type="Proteomes" id="UP000636709"/>
    </source>
</evidence>
<dbReference type="PANTHER" id="PTHR12154:SF4">
    <property type="entry name" value="UDP-N-ACETYLGLUCOSAMINE TRANSFERASE SUBUNIT ALG14 HOMOLOG"/>
    <property type="match status" value="1"/>
</dbReference>
<proteinExistence type="inferred from homology"/>
<dbReference type="GO" id="GO:0006488">
    <property type="term" value="P:dolichol-linked oligosaccharide biosynthetic process"/>
    <property type="evidence" value="ECO:0007669"/>
    <property type="project" value="InterPro"/>
</dbReference>
<comment type="caution">
    <text evidence="8">The sequence shown here is derived from an EMBL/GenBank/DDBJ whole genome shotgun (WGS) entry which is preliminary data.</text>
</comment>
<dbReference type="GO" id="GO:0043541">
    <property type="term" value="C:UDP-N-acetylglucosamine transferase complex"/>
    <property type="evidence" value="ECO:0007669"/>
    <property type="project" value="TreeGrafter"/>
</dbReference>
<comment type="subcellular location">
    <subcellularLocation>
        <location evidence="1">Endoplasmic reticulum membrane</location>
        <topology evidence="1">Single-pass membrane protein</topology>
    </subcellularLocation>
</comment>
<organism evidence="8 9">
    <name type="scientific">Digitaria exilis</name>
    <dbReference type="NCBI Taxonomy" id="1010633"/>
    <lineage>
        <taxon>Eukaryota</taxon>
        <taxon>Viridiplantae</taxon>
        <taxon>Streptophyta</taxon>
        <taxon>Embryophyta</taxon>
        <taxon>Tracheophyta</taxon>
        <taxon>Spermatophyta</taxon>
        <taxon>Magnoliopsida</taxon>
        <taxon>Liliopsida</taxon>
        <taxon>Poales</taxon>
        <taxon>Poaceae</taxon>
        <taxon>PACMAD clade</taxon>
        <taxon>Panicoideae</taxon>
        <taxon>Panicodae</taxon>
        <taxon>Paniceae</taxon>
        <taxon>Anthephorinae</taxon>
        <taxon>Digitaria</taxon>
    </lineage>
</organism>
<dbReference type="GO" id="GO:0004577">
    <property type="term" value="F:N-acetylglucosaminyldiphosphodolichol N-acetylglucosaminyltransferase activity"/>
    <property type="evidence" value="ECO:0007669"/>
    <property type="project" value="TreeGrafter"/>
</dbReference>
<keyword evidence="9" id="KW-1185">Reference proteome</keyword>
<keyword evidence="7" id="KW-0472">Membrane</keyword>
<reference evidence="8" key="1">
    <citation type="submission" date="2020-07" db="EMBL/GenBank/DDBJ databases">
        <title>Genome sequence and genetic diversity analysis of an under-domesticated orphan crop, white fonio (Digitaria exilis).</title>
        <authorList>
            <person name="Bennetzen J.L."/>
            <person name="Chen S."/>
            <person name="Ma X."/>
            <person name="Wang X."/>
            <person name="Yssel A.E.J."/>
            <person name="Chaluvadi S.R."/>
            <person name="Johnson M."/>
            <person name="Gangashetty P."/>
            <person name="Hamidou F."/>
            <person name="Sanogo M.D."/>
            <person name="Zwaenepoel A."/>
            <person name="Wallace J."/>
            <person name="Van De Peer Y."/>
            <person name="Van Deynze A."/>
        </authorList>
    </citation>
    <scope>NUCLEOTIDE SEQUENCE</scope>
    <source>
        <tissue evidence="8">Leaves</tissue>
    </source>
</reference>
<evidence type="ECO:0000256" key="2">
    <source>
        <dbReference type="ARBA" id="ARBA00009731"/>
    </source>
</evidence>
<evidence type="ECO:0000256" key="4">
    <source>
        <dbReference type="ARBA" id="ARBA00022692"/>
    </source>
</evidence>
<dbReference type="EMBL" id="JACEFO010001924">
    <property type="protein sequence ID" value="KAF8693682.1"/>
    <property type="molecule type" value="Genomic_DNA"/>
</dbReference>
<dbReference type="PANTHER" id="PTHR12154">
    <property type="entry name" value="GLYCOSYL TRANSFERASE-RELATED"/>
    <property type="match status" value="1"/>
</dbReference>
<dbReference type="AlphaFoldDB" id="A0A835BNJ1"/>
<keyword evidence="6" id="KW-1133">Transmembrane helix</keyword>
<accession>A0A835BNJ1</accession>
<evidence type="ECO:0000256" key="1">
    <source>
        <dbReference type="ARBA" id="ARBA00004389"/>
    </source>
</evidence>
<evidence type="ECO:0000256" key="5">
    <source>
        <dbReference type="ARBA" id="ARBA00022824"/>
    </source>
</evidence>
<protein>
    <recommendedName>
        <fullName evidence="3">UDP-N-acetylglucosamine transferase subunit ALG14</fullName>
    </recommendedName>
</protein>
<gene>
    <name evidence="8" type="ORF">HU200_039094</name>
</gene>
<evidence type="ECO:0000313" key="8">
    <source>
        <dbReference type="EMBL" id="KAF8693682.1"/>
    </source>
</evidence>
<evidence type="ECO:0000256" key="7">
    <source>
        <dbReference type="ARBA" id="ARBA00023136"/>
    </source>
</evidence>
<dbReference type="OrthoDB" id="17098at2759"/>
<keyword evidence="5" id="KW-0256">Endoplasmic reticulum</keyword>